<dbReference type="Gene3D" id="3.40.50.2300">
    <property type="match status" value="1"/>
</dbReference>
<sequence>MQQPIKLLILEDQVILRKLISRQTGFFSRQATQIDEFSDPAEALRSAAETSYDLIITDIGMPGMSGIDFIKNLSAIGCRASLLIISGYDPRTLHTIADMARGQGMRSVHFLCKPYSIDQFLHCLNAVFFDMEQRDAALALNPQQLWQDCAAQPLSLEFRPVLGLLGRELRGMQVAGMRLPHGYLSLDAAFYRRLAVNPQLPVLILEMVMERLVQVLVNIPQSWRQGVLFSFYLDTSCLAHENLFDRYSALLRQHGLSCGQIGFMLEDGLHAGSSPVCFENIAKLKYFGFPLLADQLGAGRLTVSNLLRLPLQGLCLPVSTLKQLPAPQHDVAALLQCSGVEQAQLIISHVDGESELEAVMAAGHAQCGVCGEQIALQLGVDELSSYLAQQQTAGMPASQTGGAICDDMQGVNHVGRDGKAQNTGR</sequence>
<dbReference type="KEGG" id="amah:DLM_4049"/>
<evidence type="ECO:0000256" key="1">
    <source>
        <dbReference type="PROSITE-ProRule" id="PRU00169"/>
    </source>
</evidence>
<accession>A0A3G9GLJ1</accession>
<dbReference type="SMART" id="SM00448">
    <property type="entry name" value="REC"/>
    <property type="match status" value="1"/>
</dbReference>
<dbReference type="SUPFAM" id="SSF141868">
    <property type="entry name" value="EAL domain-like"/>
    <property type="match status" value="1"/>
</dbReference>
<dbReference type="InterPro" id="IPR052048">
    <property type="entry name" value="ST_Response_Regulator"/>
</dbReference>
<feature type="domain" description="Response regulatory" evidence="2">
    <location>
        <begin position="6"/>
        <end position="128"/>
    </location>
</feature>
<protein>
    <submittedName>
        <fullName evidence="4">Diguanylate cyclase</fullName>
    </submittedName>
</protein>
<dbReference type="Gene3D" id="3.20.20.450">
    <property type="entry name" value="EAL domain"/>
    <property type="match status" value="1"/>
</dbReference>
<dbReference type="InterPro" id="IPR011006">
    <property type="entry name" value="CheY-like_superfamily"/>
</dbReference>
<dbReference type="GO" id="GO:0000160">
    <property type="term" value="P:phosphorelay signal transduction system"/>
    <property type="evidence" value="ECO:0007669"/>
    <property type="project" value="InterPro"/>
</dbReference>
<keyword evidence="1" id="KW-0597">Phosphoprotein</keyword>
<dbReference type="CDD" id="cd00156">
    <property type="entry name" value="REC"/>
    <property type="match status" value="1"/>
</dbReference>
<dbReference type="RefSeq" id="WP_089083090.1">
    <property type="nucleotide sequence ID" value="NZ_AP018823.1"/>
</dbReference>
<evidence type="ECO:0000259" key="2">
    <source>
        <dbReference type="PROSITE" id="PS50110"/>
    </source>
</evidence>
<organism evidence="4 5">
    <name type="scientific">Aquitalea magnusonii</name>
    <dbReference type="NCBI Taxonomy" id="332411"/>
    <lineage>
        <taxon>Bacteria</taxon>
        <taxon>Pseudomonadati</taxon>
        <taxon>Pseudomonadota</taxon>
        <taxon>Betaproteobacteria</taxon>
        <taxon>Neisseriales</taxon>
        <taxon>Chromobacteriaceae</taxon>
        <taxon>Aquitalea</taxon>
    </lineage>
</organism>
<dbReference type="SUPFAM" id="SSF52172">
    <property type="entry name" value="CheY-like"/>
    <property type="match status" value="1"/>
</dbReference>
<dbReference type="PROSITE" id="PS50883">
    <property type="entry name" value="EAL"/>
    <property type="match status" value="1"/>
</dbReference>
<proteinExistence type="predicted"/>
<dbReference type="PANTHER" id="PTHR43228:SF1">
    <property type="entry name" value="TWO-COMPONENT RESPONSE REGULATOR ARR22"/>
    <property type="match status" value="1"/>
</dbReference>
<reference evidence="5" key="1">
    <citation type="journal article" date="2017" name="Biotechnol. Biofuels">
        <title>Evaluation of environmental bacterial communities as a factor affecting the growth of duckweed Lemna minor.</title>
        <authorList>
            <person name="Ishizawa H."/>
            <person name="Kuroda M."/>
            <person name="Morikawa M."/>
            <person name="Ike M."/>
        </authorList>
    </citation>
    <scope>NUCLEOTIDE SEQUENCE [LARGE SCALE GENOMIC DNA]</scope>
    <source>
        <strain evidence="5">H3</strain>
    </source>
</reference>
<dbReference type="Pfam" id="PF00072">
    <property type="entry name" value="Response_reg"/>
    <property type="match status" value="1"/>
</dbReference>
<reference evidence="5" key="3">
    <citation type="journal article" date="2017" name="Plant Physiol. Biochem.">
        <title>Differential oxidative and antioxidative response of duckweed Lemna minor toward plant growth promoting/inhibiting bacteria.</title>
        <authorList>
            <person name="Ishizawa H."/>
            <person name="Kuroda M."/>
            <person name="Morikawa M."/>
            <person name="Ike M."/>
        </authorList>
    </citation>
    <scope>NUCLEOTIDE SEQUENCE [LARGE SCALE GENOMIC DNA]</scope>
    <source>
        <strain evidence="5">H3</strain>
    </source>
</reference>
<dbReference type="AlphaFoldDB" id="A0A3G9GLJ1"/>
<dbReference type="InterPro" id="IPR001789">
    <property type="entry name" value="Sig_transdc_resp-reg_receiver"/>
</dbReference>
<dbReference type="InterPro" id="IPR035919">
    <property type="entry name" value="EAL_sf"/>
</dbReference>
<evidence type="ECO:0000313" key="4">
    <source>
        <dbReference type="EMBL" id="BBF87623.1"/>
    </source>
</evidence>
<reference evidence="4 5" key="2">
    <citation type="journal article" date="2017" name="Genome Announc.">
        <title>Draft genome sequence of Aquitalea magnusonii strain H3, a plant growth-promoting bacterium of duckweed Lemna minor.</title>
        <authorList>
            <person name="Ishizawa H."/>
            <person name="Kuroda M."/>
            <person name="Ike M."/>
        </authorList>
    </citation>
    <scope>NUCLEOTIDE SEQUENCE [LARGE SCALE GENOMIC DNA]</scope>
    <source>
        <strain evidence="4 5">H3</strain>
    </source>
</reference>
<dbReference type="Pfam" id="PF00563">
    <property type="entry name" value="EAL"/>
    <property type="match status" value="1"/>
</dbReference>
<dbReference type="Proteomes" id="UP000198290">
    <property type="component" value="Chromosome"/>
</dbReference>
<feature type="modified residue" description="4-aspartylphosphate" evidence="1">
    <location>
        <position position="58"/>
    </location>
</feature>
<dbReference type="PANTHER" id="PTHR43228">
    <property type="entry name" value="TWO-COMPONENT RESPONSE REGULATOR"/>
    <property type="match status" value="1"/>
</dbReference>
<feature type="domain" description="EAL" evidence="3">
    <location>
        <begin position="135"/>
        <end position="391"/>
    </location>
</feature>
<dbReference type="PROSITE" id="PS50110">
    <property type="entry name" value="RESPONSE_REGULATORY"/>
    <property type="match status" value="1"/>
</dbReference>
<evidence type="ECO:0000259" key="3">
    <source>
        <dbReference type="PROSITE" id="PS50883"/>
    </source>
</evidence>
<name>A0A3G9GLJ1_9NEIS</name>
<gene>
    <name evidence="4" type="ORF">DLM_4049</name>
</gene>
<evidence type="ECO:0000313" key="5">
    <source>
        <dbReference type="Proteomes" id="UP000198290"/>
    </source>
</evidence>
<dbReference type="InterPro" id="IPR001633">
    <property type="entry name" value="EAL_dom"/>
</dbReference>
<dbReference type="EMBL" id="AP018823">
    <property type="protein sequence ID" value="BBF87623.1"/>
    <property type="molecule type" value="Genomic_DNA"/>
</dbReference>
<dbReference type="OrthoDB" id="9774747at2"/>
<keyword evidence="5" id="KW-1185">Reference proteome</keyword>